<protein>
    <submittedName>
        <fullName evidence="8">Sulfotransferase family 2 domain-containing protein</fullName>
    </submittedName>
</protein>
<dbReference type="SUPFAM" id="SSF52540">
    <property type="entry name" value="P-loop containing nucleoside triphosphate hydrolases"/>
    <property type="match status" value="1"/>
</dbReference>
<dbReference type="Proteomes" id="UP001257234">
    <property type="component" value="Unassembled WGS sequence"/>
</dbReference>
<keyword evidence="7" id="KW-0325">Glycoprotein</keyword>
<gene>
    <name evidence="8" type="ORF">RE431_01700</name>
</gene>
<dbReference type="PANTHER" id="PTHR12137">
    <property type="entry name" value="CARBOHYDRATE SULFOTRANSFERASE"/>
    <property type="match status" value="1"/>
</dbReference>
<evidence type="ECO:0000256" key="3">
    <source>
        <dbReference type="ARBA" id="ARBA00022692"/>
    </source>
</evidence>
<reference evidence="9" key="1">
    <citation type="submission" date="2023-07" db="EMBL/GenBank/DDBJ databases">
        <title>Christiangramia sp. SM2212., a novel bacterium of the family Flavobacteriaceae isolated from the sea sediment.</title>
        <authorList>
            <person name="Wang J."/>
            <person name="Zhang X."/>
        </authorList>
    </citation>
    <scope>NUCLEOTIDE SEQUENCE [LARGE SCALE GENOMIC DNA]</scope>
    <source>
        <strain evidence="9">SM2212</strain>
    </source>
</reference>
<keyword evidence="3" id="KW-0812">Transmembrane</keyword>
<comment type="caution">
    <text evidence="8">The sequence shown here is derived from an EMBL/GenBank/DDBJ whole genome shotgun (WGS) entry which is preliminary data.</text>
</comment>
<evidence type="ECO:0000256" key="7">
    <source>
        <dbReference type="ARBA" id="ARBA00023180"/>
    </source>
</evidence>
<dbReference type="PANTHER" id="PTHR12137:SF54">
    <property type="entry name" value="CARBOHYDRATE SULFOTRANSFERASE"/>
    <property type="match status" value="1"/>
</dbReference>
<name>A0ABU1ELV9_9FLAO</name>
<sequence length="234" mass="28068">MVSHKHKTIFIHIPKAAGTSVERAFMEDLNIDMENRHSLLLGLSSNKTIGPKRISHLTATQLVKGHYISEQIFKDYFKFAIVRNPYDRLYSTYKFFHYNEYFSFDNFILKILDRYLDSEHVHNYFLLPQVNYICNEKGDLLVDFIGKLENLKNDFETVKSEIGFKTLELKHYNKSNRRLAYHALIRKMADDFSHFRSFSFARKRTRYLSYEAIEKINYIYSVDFEYFNYDKTYS</sequence>
<dbReference type="EMBL" id="JAVJIU010000001">
    <property type="protein sequence ID" value="MDR5589334.1"/>
    <property type="molecule type" value="Genomic_DNA"/>
</dbReference>
<evidence type="ECO:0000256" key="1">
    <source>
        <dbReference type="ARBA" id="ARBA00004323"/>
    </source>
</evidence>
<keyword evidence="6" id="KW-0472">Membrane</keyword>
<keyword evidence="9" id="KW-1185">Reference proteome</keyword>
<dbReference type="Pfam" id="PF03567">
    <property type="entry name" value="Sulfotransfer_2"/>
    <property type="match status" value="1"/>
</dbReference>
<evidence type="ECO:0000256" key="5">
    <source>
        <dbReference type="ARBA" id="ARBA00023034"/>
    </source>
</evidence>
<keyword evidence="2" id="KW-0808">Transferase</keyword>
<proteinExistence type="predicted"/>
<dbReference type="InterPro" id="IPR027417">
    <property type="entry name" value="P-loop_NTPase"/>
</dbReference>
<keyword evidence="5" id="KW-0333">Golgi apparatus</keyword>
<evidence type="ECO:0000256" key="6">
    <source>
        <dbReference type="ARBA" id="ARBA00023136"/>
    </source>
</evidence>
<evidence type="ECO:0000313" key="9">
    <source>
        <dbReference type="Proteomes" id="UP001257234"/>
    </source>
</evidence>
<dbReference type="Gene3D" id="3.40.50.300">
    <property type="entry name" value="P-loop containing nucleotide triphosphate hydrolases"/>
    <property type="match status" value="1"/>
</dbReference>
<comment type="subcellular location">
    <subcellularLocation>
        <location evidence="1">Golgi apparatus membrane</location>
        <topology evidence="1">Single-pass type II membrane protein</topology>
    </subcellularLocation>
</comment>
<accession>A0ABU1ELV9</accession>
<evidence type="ECO:0000256" key="4">
    <source>
        <dbReference type="ARBA" id="ARBA00022989"/>
    </source>
</evidence>
<evidence type="ECO:0000256" key="2">
    <source>
        <dbReference type="ARBA" id="ARBA00022679"/>
    </source>
</evidence>
<dbReference type="InterPro" id="IPR018011">
    <property type="entry name" value="Carb_sulfotrans_8-10"/>
</dbReference>
<dbReference type="RefSeq" id="WP_309560225.1">
    <property type="nucleotide sequence ID" value="NZ_JAVJIU010000001.1"/>
</dbReference>
<dbReference type="InterPro" id="IPR005331">
    <property type="entry name" value="Sulfotransferase"/>
</dbReference>
<organism evidence="8 9">
    <name type="scientific">Christiangramia sediminicola</name>
    <dbReference type="NCBI Taxonomy" id="3073267"/>
    <lineage>
        <taxon>Bacteria</taxon>
        <taxon>Pseudomonadati</taxon>
        <taxon>Bacteroidota</taxon>
        <taxon>Flavobacteriia</taxon>
        <taxon>Flavobacteriales</taxon>
        <taxon>Flavobacteriaceae</taxon>
        <taxon>Christiangramia</taxon>
    </lineage>
</organism>
<evidence type="ECO:0000313" key="8">
    <source>
        <dbReference type="EMBL" id="MDR5589334.1"/>
    </source>
</evidence>
<keyword evidence="4" id="KW-1133">Transmembrane helix</keyword>